<dbReference type="RefSeq" id="XP_014143657.1">
    <property type="nucleotide sequence ID" value="XM_014288182.1"/>
</dbReference>
<evidence type="ECO:0000313" key="2">
    <source>
        <dbReference type="EMBL" id="KNC69755.1"/>
    </source>
</evidence>
<keyword evidence="3" id="KW-1185">Reference proteome</keyword>
<accession>A0A0L0EZ28</accession>
<dbReference type="GeneID" id="25918234"/>
<evidence type="ECO:0000313" key="3">
    <source>
        <dbReference type="Proteomes" id="UP000054560"/>
    </source>
</evidence>
<proteinExistence type="predicted"/>
<dbReference type="EMBL" id="KQ253462">
    <property type="protein sequence ID" value="KNC69755.1"/>
    <property type="molecule type" value="Genomic_DNA"/>
</dbReference>
<evidence type="ECO:0000256" key="1">
    <source>
        <dbReference type="SAM" id="MobiDB-lite"/>
    </source>
</evidence>
<feature type="region of interest" description="Disordered" evidence="1">
    <location>
        <begin position="1"/>
        <end position="33"/>
    </location>
</feature>
<gene>
    <name evidence="2" type="ORF">SARC_17730</name>
</gene>
<name>A0A0L0EZ28_9EUKA</name>
<dbReference type="Proteomes" id="UP000054560">
    <property type="component" value="Unassembled WGS sequence"/>
</dbReference>
<organism evidence="2 3">
    <name type="scientific">Sphaeroforma arctica JP610</name>
    <dbReference type="NCBI Taxonomy" id="667725"/>
    <lineage>
        <taxon>Eukaryota</taxon>
        <taxon>Ichthyosporea</taxon>
        <taxon>Ichthyophonida</taxon>
        <taxon>Sphaeroforma</taxon>
    </lineage>
</organism>
<sequence>MPSRGEGLSSRASTRALALPHAHQRKEKHDILGGMRTSRTHHVGFRANNGAPILKIKTIDIDFDNTKTHLDTHGSVPVVNIPSYGSKDPIMHIGVPLKVDDPEHEKHNKKEPSAPVAEFEPYPLQHRRLCPLPRNDGQYYTY</sequence>
<reference evidence="2 3" key="1">
    <citation type="submission" date="2011-02" db="EMBL/GenBank/DDBJ databases">
        <title>The Genome Sequence of Sphaeroforma arctica JP610.</title>
        <authorList>
            <consortium name="The Broad Institute Genome Sequencing Platform"/>
            <person name="Russ C."/>
            <person name="Cuomo C."/>
            <person name="Young S.K."/>
            <person name="Zeng Q."/>
            <person name="Gargeya S."/>
            <person name="Alvarado L."/>
            <person name="Berlin A."/>
            <person name="Chapman S.B."/>
            <person name="Chen Z."/>
            <person name="Freedman E."/>
            <person name="Gellesch M."/>
            <person name="Goldberg J."/>
            <person name="Griggs A."/>
            <person name="Gujja S."/>
            <person name="Heilman E."/>
            <person name="Heiman D."/>
            <person name="Howarth C."/>
            <person name="Mehta T."/>
            <person name="Neiman D."/>
            <person name="Pearson M."/>
            <person name="Roberts A."/>
            <person name="Saif S."/>
            <person name="Shea T."/>
            <person name="Shenoy N."/>
            <person name="Sisk P."/>
            <person name="Stolte C."/>
            <person name="Sykes S."/>
            <person name="White J."/>
            <person name="Yandava C."/>
            <person name="Burger G."/>
            <person name="Gray M.W."/>
            <person name="Holland P.W.H."/>
            <person name="King N."/>
            <person name="Lang F.B.F."/>
            <person name="Roger A.J."/>
            <person name="Ruiz-Trillo I."/>
            <person name="Haas B."/>
            <person name="Nusbaum C."/>
            <person name="Birren B."/>
        </authorList>
    </citation>
    <scope>NUCLEOTIDE SEQUENCE [LARGE SCALE GENOMIC DNA]</scope>
    <source>
        <strain evidence="2 3">JP610</strain>
    </source>
</reference>
<feature type="non-terminal residue" evidence="2">
    <location>
        <position position="142"/>
    </location>
</feature>
<protein>
    <submittedName>
        <fullName evidence="2">Uncharacterized protein</fullName>
    </submittedName>
</protein>
<dbReference type="AlphaFoldDB" id="A0A0L0EZ28"/>
<feature type="compositionally biased region" description="Basic and acidic residues" evidence="1">
    <location>
        <begin position="100"/>
        <end position="112"/>
    </location>
</feature>
<feature type="region of interest" description="Disordered" evidence="1">
    <location>
        <begin position="100"/>
        <end position="120"/>
    </location>
</feature>